<dbReference type="AlphaFoldDB" id="A0A4Q2UR02"/>
<evidence type="ECO:0000259" key="2">
    <source>
        <dbReference type="Pfam" id="PF11160"/>
    </source>
</evidence>
<dbReference type="RefSeq" id="WP_077922720.1">
    <property type="nucleotide sequence ID" value="NZ_SBLB01000002.1"/>
</dbReference>
<accession>A0A4Q2UR02</accession>
<organism evidence="3 4">
    <name type="scientific">Spirosoma sordidisoli</name>
    <dbReference type="NCBI Taxonomy" id="2502893"/>
    <lineage>
        <taxon>Bacteria</taxon>
        <taxon>Pseudomonadati</taxon>
        <taxon>Bacteroidota</taxon>
        <taxon>Cytophagia</taxon>
        <taxon>Cytophagales</taxon>
        <taxon>Cytophagaceae</taxon>
        <taxon>Spirosoma</taxon>
    </lineage>
</organism>
<dbReference type="InterPro" id="IPR021331">
    <property type="entry name" value="Hva1_TUDOR"/>
</dbReference>
<dbReference type="EMBL" id="SBLB01000002">
    <property type="protein sequence ID" value="RYC70251.1"/>
    <property type="molecule type" value="Genomic_DNA"/>
</dbReference>
<dbReference type="Pfam" id="PF11160">
    <property type="entry name" value="Hva1_TUDOR"/>
    <property type="match status" value="1"/>
</dbReference>
<proteinExistence type="predicted"/>
<evidence type="ECO:0000256" key="1">
    <source>
        <dbReference type="SAM" id="MobiDB-lite"/>
    </source>
</evidence>
<sequence length="71" mass="7705">MATVKKGDEVTWKYGKGTAEGKVAEVHKEDIERKTQGTTTKRKGSAEEPALVIEQGSKKIVKSASEVTKKS</sequence>
<keyword evidence="4" id="KW-1185">Reference proteome</keyword>
<evidence type="ECO:0000313" key="3">
    <source>
        <dbReference type="EMBL" id="RYC70251.1"/>
    </source>
</evidence>
<comment type="caution">
    <text evidence="3">The sequence shown here is derived from an EMBL/GenBank/DDBJ whole genome shotgun (WGS) entry which is preliminary data.</text>
</comment>
<feature type="region of interest" description="Disordered" evidence="1">
    <location>
        <begin position="28"/>
        <end position="50"/>
    </location>
</feature>
<protein>
    <submittedName>
        <fullName evidence="3">DUF2945 domain-containing protein</fullName>
    </submittedName>
</protein>
<evidence type="ECO:0000313" key="4">
    <source>
        <dbReference type="Proteomes" id="UP000290407"/>
    </source>
</evidence>
<name>A0A4Q2UR02_9BACT</name>
<reference evidence="3 4" key="1">
    <citation type="submission" date="2019-01" db="EMBL/GenBank/DDBJ databases">
        <title>Spirosoma flava sp. nov., a propanil-degrading bacterium isolated from herbicide-contaminated soil.</title>
        <authorList>
            <person name="Zhang L."/>
            <person name="Jiang J.-D."/>
        </authorList>
    </citation>
    <scope>NUCLEOTIDE SEQUENCE [LARGE SCALE GENOMIC DNA]</scope>
    <source>
        <strain evidence="3 4">TY50</strain>
    </source>
</reference>
<feature type="domain" description="Hypervirulence associated protein TUDOR" evidence="2">
    <location>
        <begin position="7"/>
        <end position="67"/>
    </location>
</feature>
<dbReference type="Proteomes" id="UP000290407">
    <property type="component" value="Unassembled WGS sequence"/>
</dbReference>
<gene>
    <name evidence="3" type="ORF">EQG79_10325</name>
</gene>